<dbReference type="Proteomes" id="UP001172386">
    <property type="component" value="Unassembled WGS sequence"/>
</dbReference>
<comment type="caution">
    <text evidence="1">The sequence shown here is derived from an EMBL/GenBank/DDBJ whole genome shotgun (WGS) entry which is preliminary data.</text>
</comment>
<protein>
    <submittedName>
        <fullName evidence="1">Uncharacterized protein</fullName>
    </submittedName>
</protein>
<evidence type="ECO:0000313" key="1">
    <source>
        <dbReference type="EMBL" id="KAJ9652263.1"/>
    </source>
</evidence>
<name>A0ACC2ZX83_9EURO</name>
<evidence type="ECO:0000313" key="2">
    <source>
        <dbReference type="Proteomes" id="UP001172386"/>
    </source>
</evidence>
<organism evidence="1 2">
    <name type="scientific">Neophaeococcomyces mojaviensis</name>
    <dbReference type="NCBI Taxonomy" id="3383035"/>
    <lineage>
        <taxon>Eukaryota</taxon>
        <taxon>Fungi</taxon>
        <taxon>Dikarya</taxon>
        <taxon>Ascomycota</taxon>
        <taxon>Pezizomycotina</taxon>
        <taxon>Eurotiomycetes</taxon>
        <taxon>Chaetothyriomycetidae</taxon>
        <taxon>Chaetothyriales</taxon>
        <taxon>Chaetothyriales incertae sedis</taxon>
        <taxon>Neophaeococcomyces</taxon>
    </lineage>
</organism>
<dbReference type="EMBL" id="JAPDRQ010000207">
    <property type="protein sequence ID" value="KAJ9652263.1"/>
    <property type="molecule type" value="Genomic_DNA"/>
</dbReference>
<accession>A0ACC2ZX83</accession>
<keyword evidence="2" id="KW-1185">Reference proteome</keyword>
<gene>
    <name evidence="1" type="ORF">H2198_008473</name>
</gene>
<reference evidence="1" key="1">
    <citation type="submission" date="2022-10" db="EMBL/GenBank/DDBJ databases">
        <title>Culturing micro-colonial fungi from biological soil crusts in the Mojave desert and describing Neophaeococcomyces mojavensis, and introducing the new genera and species Taxawa tesnikishii.</title>
        <authorList>
            <person name="Kurbessoian T."/>
            <person name="Stajich J.E."/>
        </authorList>
    </citation>
    <scope>NUCLEOTIDE SEQUENCE</scope>
    <source>
        <strain evidence="1">JES_112</strain>
    </source>
</reference>
<proteinExistence type="predicted"/>
<sequence length="324" mass="36670">MANIPVVSFAPFLQGNEQERRLVAKQVYEAFSTVGFIYLKDHGVSGASVEQVFNESKRFFSLPLDQKLKWRLSDASINQGYTADGAEGVNDHKECYEHRRFRNELCPNDAELKDFKTNIDSFYNNCLTLALNILKCLAIMMNLEEDYFDRITTRADPQLRLLHYPAIPRSEVDRPGHSRIGAHSDFGLCTLLFQDNIGGLQIDPFHTGEFKAAPPIPDTVLVNIGDLCQRLTNGRMKSTMHRVVSPQVAGDMLPDRYSIPFFVHPDPETVIDPITLEPGEPKLYKAVRAGEWRNYNTRRNYGFEGVERTGLGRVDGEEARVALS</sequence>